<evidence type="ECO:0000313" key="4">
    <source>
        <dbReference type="Proteomes" id="UP001145021"/>
    </source>
</evidence>
<dbReference type="AlphaFoldDB" id="A0A9W7XN03"/>
<dbReference type="Proteomes" id="UP001145021">
    <property type="component" value="Unassembled WGS sequence"/>
</dbReference>
<reference evidence="3" key="1">
    <citation type="submission" date="2022-07" db="EMBL/GenBank/DDBJ databases">
        <title>Phylogenomic reconstructions and comparative analyses of Kickxellomycotina fungi.</title>
        <authorList>
            <person name="Reynolds N.K."/>
            <person name="Stajich J.E."/>
            <person name="Barry K."/>
            <person name="Grigoriev I.V."/>
            <person name="Crous P."/>
            <person name="Smith M.E."/>
        </authorList>
    </citation>
    <scope>NUCLEOTIDE SEQUENCE</scope>
    <source>
        <strain evidence="3">NBRC 105413</strain>
    </source>
</reference>
<feature type="region of interest" description="Disordered" evidence="1">
    <location>
        <begin position="49"/>
        <end position="120"/>
    </location>
</feature>
<keyword evidence="4" id="KW-1185">Reference proteome</keyword>
<comment type="caution">
    <text evidence="3">The sequence shown here is derived from an EMBL/GenBank/DDBJ whole genome shotgun (WGS) entry which is preliminary data.</text>
</comment>
<name>A0A9W7XN03_9FUNG</name>
<proteinExistence type="predicted"/>
<feature type="chain" id="PRO_5040915043" evidence="2">
    <location>
        <begin position="19"/>
        <end position="225"/>
    </location>
</feature>
<gene>
    <name evidence="3" type="ORF">LPJ64_000498</name>
</gene>
<protein>
    <submittedName>
        <fullName evidence="3">Uncharacterized protein</fullName>
    </submittedName>
</protein>
<evidence type="ECO:0000256" key="1">
    <source>
        <dbReference type="SAM" id="MobiDB-lite"/>
    </source>
</evidence>
<evidence type="ECO:0000256" key="2">
    <source>
        <dbReference type="SAM" id="SignalP"/>
    </source>
</evidence>
<organism evidence="3 4">
    <name type="scientific">Coemansia asiatica</name>
    <dbReference type="NCBI Taxonomy" id="1052880"/>
    <lineage>
        <taxon>Eukaryota</taxon>
        <taxon>Fungi</taxon>
        <taxon>Fungi incertae sedis</taxon>
        <taxon>Zoopagomycota</taxon>
        <taxon>Kickxellomycotina</taxon>
        <taxon>Kickxellomycetes</taxon>
        <taxon>Kickxellales</taxon>
        <taxon>Kickxellaceae</taxon>
        <taxon>Coemansia</taxon>
    </lineage>
</organism>
<feature type="compositionally biased region" description="Gly residues" evidence="1">
    <location>
        <begin position="49"/>
        <end position="115"/>
    </location>
</feature>
<feature type="signal peptide" evidence="2">
    <location>
        <begin position="1"/>
        <end position="18"/>
    </location>
</feature>
<evidence type="ECO:0000313" key="3">
    <source>
        <dbReference type="EMBL" id="KAJ1648236.1"/>
    </source>
</evidence>
<keyword evidence="2" id="KW-0732">Signal</keyword>
<sequence>MRFISAVTLLALASFGAAMPNYSGNVGQIIGSPGYVPVVPGYPTYPGHVGSGNGSNGSGSNGSNGSGSNGSGSNGNGSSGNGSNGSGSNGSGNTGSGSNGSGSNGSGSNGSGSAGNGSQAPAGGPVGIAADCGLKPGQVAALTPLVSELKLVRTVDDLKHLTKQITDLLADTLQEDATSSILNVVDSLVAGLGLGGLNLKPAVDSVTSILRKQVPCLLDTLLPKP</sequence>
<accession>A0A9W7XN03</accession>
<dbReference type="EMBL" id="JANBOH010000009">
    <property type="protein sequence ID" value="KAJ1648236.1"/>
    <property type="molecule type" value="Genomic_DNA"/>
</dbReference>